<reference evidence="2" key="2">
    <citation type="submission" date="2023-06" db="EMBL/GenBank/DDBJ databases">
        <authorList>
            <consortium name="Lawrence Berkeley National Laboratory"/>
            <person name="Haridas S."/>
            <person name="Hensen N."/>
            <person name="Bonometti L."/>
            <person name="Westerberg I."/>
            <person name="Brannstrom I.O."/>
            <person name="Guillou S."/>
            <person name="Cros-Aarteil S."/>
            <person name="Calhoun S."/>
            <person name="Kuo A."/>
            <person name="Mondo S."/>
            <person name="Pangilinan J."/>
            <person name="Riley R."/>
            <person name="Labutti K."/>
            <person name="Andreopoulos B."/>
            <person name="Lipzen A."/>
            <person name="Chen C."/>
            <person name="Yanf M."/>
            <person name="Daum C."/>
            <person name="Ng V."/>
            <person name="Clum A."/>
            <person name="Steindorff A."/>
            <person name="Ohm R."/>
            <person name="Martin F."/>
            <person name="Silar P."/>
            <person name="Natvig D."/>
            <person name="Lalanne C."/>
            <person name="Gautier V."/>
            <person name="Ament-Velasquez S.L."/>
            <person name="Kruys A."/>
            <person name="Hutchinson M.I."/>
            <person name="Powell A.J."/>
            <person name="Barry K."/>
            <person name="Miller A.N."/>
            <person name="Grigoriev I.V."/>
            <person name="Debuchy R."/>
            <person name="Gladieux P."/>
            <person name="Thoren M.H."/>
            <person name="Johannesson H."/>
        </authorList>
    </citation>
    <scope>NUCLEOTIDE SEQUENCE</scope>
    <source>
        <strain evidence="2">CBS 560.94</strain>
    </source>
</reference>
<gene>
    <name evidence="2" type="ORF">B0H65DRAFT_555244</name>
</gene>
<name>A0AAE0JQI0_9PEZI</name>
<dbReference type="AlphaFoldDB" id="A0AAE0JQI0"/>
<dbReference type="Proteomes" id="UP001278500">
    <property type="component" value="Unassembled WGS sequence"/>
</dbReference>
<protein>
    <submittedName>
        <fullName evidence="2">F-box domain-containing protein</fullName>
    </submittedName>
</protein>
<sequence length="844" mass="94409">MAPGSLAGHDEGGVSPGRKLGKIMGKLGSRNPEKQTAICELSRPLTLIDLPHDILELILKEITDNSDLTALARTHSVLYDLVIAAIYSSFDIAWPDSNNSWSPNTPTVDALTSGLSTLCRNTHFSFAAITTGKPGRPARFGGNNYTEYVKKFSIENGPREWLENYLVTKVGGKMLNTLVASAVAKMTNLESFTWDMPTGVLSDTFMALASLSRWPNPEPSKLKSVWIRWHDTSGLSDHPSTSNHTPFPLLTVQAGSVMTPIGCRSPNHATYNGSKSPIGYSQCSYEYPTFSILPPLKSLTVLNIEEPAYLDEMATLIERSKDSLEELRVGLSLRAYRRDFFMAWDGSTLKQVDHNARWPGECTIGERRLGGVLGVLVGKIYDIRRRSPETKKHDTSMAGSGTQVSNSTTDPSAQRASVLQSPNQQYSTEALRSASENARSTKPDQGVAGLRDGKLKLRVLELERMALSMHVLRYAFDWSVLTSLTILCCLHQETVWVLLRRQFRPEPVNPDVETSSGTPSASPSTLRYKLSLKKIHTDLTTPALIEFIKETLAPDSLETLYLQDTRLNGPAPPVKLHKIFQAIEVHSSSLRALLLDSSGPTPRTNCSRWRYWSLTTNTLRYITSGRMVNLKQLSVSLYYSAWHPFLQSLPNMPQLHAIDIPHVAEYFYPTLHPNELALYIADILTLRPEVRLKYAGISHTCFEFWEHRRVITDRKWSVSEVDTSAAFLESWGNDVGSGEVDDDDGDDGDDDDSESSSSEEEDDEDEDEEGVITDDNELEEFHMDEDDDHLVHGASSDSEDSDEDSTREEDDGFYDPEGRVLIRVREIPFEEDKVEIFRARHMKL</sequence>
<feature type="region of interest" description="Disordered" evidence="1">
    <location>
        <begin position="388"/>
        <end position="447"/>
    </location>
</feature>
<accession>A0AAE0JQI0</accession>
<reference evidence="2" key="1">
    <citation type="journal article" date="2023" name="Mol. Phylogenet. Evol.">
        <title>Genome-scale phylogeny and comparative genomics of the fungal order Sordariales.</title>
        <authorList>
            <person name="Hensen N."/>
            <person name="Bonometti L."/>
            <person name="Westerberg I."/>
            <person name="Brannstrom I.O."/>
            <person name="Guillou S."/>
            <person name="Cros-Aarteil S."/>
            <person name="Calhoun S."/>
            <person name="Haridas S."/>
            <person name="Kuo A."/>
            <person name="Mondo S."/>
            <person name="Pangilinan J."/>
            <person name="Riley R."/>
            <person name="LaButti K."/>
            <person name="Andreopoulos B."/>
            <person name="Lipzen A."/>
            <person name="Chen C."/>
            <person name="Yan M."/>
            <person name="Daum C."/>
            <person name="Ng V."/>
            <person name="Clum A."/>
            <person name="Steindorff A."/>
            <person name="Ohm R.A."/>
            <person name="Martin F."/>
            <person name="Silar P."/>
            <person name="Natvig D.O."/>
            <person name="Lalanne C."/>
            <person name="Gautier V."/>
            <person name="Ament-Velasquez S.L."/>
            <person name="Kruys A."/>
            <person name="Hutchinson M.I."/>
            <person name="Powell A.J."/>
            <person name="Barry K."/>
            <person name="Miller A.N."/>
            <person name="Grigoriev I.V."/>
            <person name="Debuchy R."/>
            <person name="Gladieux P."/>
            <person name="Hiltunen Thoren M."/>
            <person name="Johannesson H."/>
        </authorList>
    </citation>
    <scope>NUCLEOTIDE SEQUENCE</scope>
    <source>
        <strain evidence="2">CBS 560.94</strain>
    </source>
</reference>
<keyword evidence="3" id="KW-1185">Reference proteome</keyword>
<comment type="caution">
    <text evidence="2">The sequence shown here is derived from an EMBL/GenBank/DDBJ whole genome shotgun (WGS) entry which is preliminary data.</text>
</comment>
<feature type="compositionally biased region" description="Polar residues" evidence="1">
    <location>
        <begin position="397"/>
        <end position="440"/>
    </location>
</feature>
<evidence type="ECO:0000313" key="3">
    <source>
        <dbReference type="Proteomes" id="UP001278500"/>
    </source>
</evidence>
<feature type="region of interest" description="Disordered" evidence="1">
    <location>
        <begin position="1"/>
        <end position="28"/>
    </location>
</feature>
<dbReference type="EMBL" id="JAUEPP010000001">
    <property type="protein sequence ID" value="KAK3355919.1"/>
    <property type="molecule type" value="Genomic_DNA"/>
</dbReference>
<evidence type="ECO:0000313" key="2">
    <source>
        <dbReference type="EMBL" id="KAK3355919.1"/>
    </source>
</evidence>
<feature type="compositionally biased region" description="Acidic residues" evidence="1">
    <location>
        <begin position="797"/>
        <end position="814"/>
    </location>
</feature>
<proteinExistence type="predicted"/>
<feature type="compositionally biased region" description="Acidic residues" evidence="1">
    <location>
        <begin position="739"/>
        <end position="788"/>
    </location>
</feature>
<dbReference type="GeneID" id="87867173"/>
<dbReference type="RefSeq" id="XP_062687297.1">
    <property type="nucleotide sequence ID" value="XM_062830019.1"/>
</dbReference>
<feature type="region of interest" description="Disordered" evidence="1">
    <location>
        <begin position="730"/>
        <end position="817"/>
    </location>
</feature>
<evidence type="ECO:0000256" key="1">
    <source>
        <dbReference type="SAM" id="MobiDB-lite"/>
    </source>
</evidence>
<organism evidence="2 3">
    <name type="scientific">Neurospora tetraspora</name>
    <dbReference type="NCBI Taxonomy" id="94610"/>
    <lineage>
        <taxon>Eukaryota</taxon>
        <taxon>Fungi</taxon>
        <taxon>Dikarya</taxon>
        <taxon>Ascomycota</taxon>
        <taxon>Pezizomycotina</taxon>
        <taxon>Sordariomycetes</taxon>
        <taxon>Sordariomycetidae</taxon>
        <taxon>Sordariales</taxon>
        <taxon>Sordariaceae</taxon>
        <taxon>Neurospora</taxon>
    </lineage>
</organism>